<dbReference type="SUPFAM" id="SSF81383">
    <property type="entry name" value="F-box domain"/>
    <property type="match status" value="1"/>
</dbReference>
<proteinExistence type="predicted"/>
<evidence type="ECO:0008006" key="4">
    <source>
        <dbReference type="Google" id="ProtNLM"/>
    </source>
</evidence>
<dbReference type="InterPro" id="IPR032675">
    <property type="entry name" value="LRR_dom_sf"/>
</dbReference>
<dbReference type="AlphaFoldDB" id="A0AAW0DUG7"/>
<dbReference type="PANTHER" id="PTHR38926:SF5">
    <property type="entry name" value="F-BOX AND LEUCINE-RICH REPEAT PROTEIN 6"/>
    <property type="match status" value="1"/>
</dbReference>
<evidence type="ECO:0000313" key="3">
    <source>
        <dbReference type="Proteomes" id="UP001383192"/>
    </source>
</evidence>
<sequence length="584" mass="66430">MMEHDWQSPYDHLFETNYIPSPVQIKEIKELVRRKEEELRILNKKIVQLQVERDKLQSFVDGHHALLSPARRLPRDVLAEIFLQCLPTVQLPVCSATDAPLLLTTICRSWREIAVTTPRLWRAIHFVIPNLAGYYTLDDNFRSFFAAQKEGLELWLNRSCSVLLTISLYLHLDTTRPRAVKDELQTMYIQLLDSLLCHSTRWEALYFKGLPASILSALRDAEVPRLHTFLLENSEHSFMVPPTLLEAPSPIFSAIARAPSLHALHIRYSQVDFFTLPVRWYNLTDLTLYHGSITSISTPTITNPTEILHRLAQTCPSLCTLKLSLDVLPGNLQDVSFETQVWPQLSRLSISFHHMRIHSRITFPVLKNMFNTITTPTLSHLALIVPEHLGPDVPLMPEAPFLDMLIRSKCHLTSLDLDLRMTDKALIDCLQCMPSLTAFQLTDGQQPYGHYQGADEDVLPETFQTTLSDTLFRVLTPTTSSTNDVLCSKLETVSLRHCALSHADDLIDFVLARSGQNDTAKLKSFKVVFRTGRFRRVVLPPDILAKGQSLMEGSNIDIAWHSLPKRQLLRSGITIGMPDSITEY</sequence>
<keyword evidence="1" id="KW-0175">Coiled coil</keyword>
<comment type="caution">
    <text evidence="2">The sequence shown here is derived from an EMBL/GenBank/DDBJ whole genome shotgun (WGS) entry which is preliminary data.</text>
</comment>
<dbReference type="InterPro" id="IPR036047">
    <property type="entry name" value="F-box-like_dom_sf"/>
</dbReference>
<organism evidence="2 3">
    <name type="scientific">Paramarasmius palmivorus</name>
    <dbReference type="NCBI Taxonomy" id="297713"/>
    <lineage>
        <taxon>Eukaryota</taxon>
        <taxon>Fungi</taxon>
        <taxon>Dikarya</taxon>
        <taxon>Basidiomycota</taxon>
        <taxon>Agaricomycotina</taxon>
        <taxon>Agaricomycetes</taxon>
        <taxon>Agaricomycetidae</taxon>
        <taxon>Agaricales</taxon>
        <taxon>Marasmiineae</taxon>
        <taxon>Marasmiaceae</taxon>
        <taxon>Paramarasmius</taxon>
    </lineage>
</organism>
<accession>A0AAW0DUG7</accession>
<dbReference type="Gene3D" id="3.80.10.10">
    <property type="entry name" value="Ribonuclease Inhibitor"/>
    <property type="match status" value="1"/>
</dbReference>
<dbReference type="SUPFAM" id="SSF52047">
    <property type="entry name" value="RNI-like"/>
    <property type="match status" value="1"/>
</dbReference>
<feature type="coiled-coil region" evidence="1">
    <location>
        <begin position="25"/>
        <end position="52"/>
    </location>
</feature>
<dbReference type="EMBL" id="JAYKXP010000008">
    <property type="protein sequence ID" value="KAK7054705.1"/>
    <property type="molecule type" value="Genomic_DNA"/>
</dbReference>
<dbReference type="Proteomes" id="UP001383192">
    <property type="component" value="Unassembled WGS sequence"/>
</dbReference>
<evidence type="ECO:0000256" key="1">
    <source>
        <dbReference type="SAM" id="Coils"/>
    </source>
</evidence>
<reference evidence="2 3" key="1">
    <citation type="submission" date="2024-01" db="EMBL/GenBank/DDBJ databases">
        <title>A draft genome for a cacao thread blight-causing isolate of Paramarasmius palmivorus.</title>
        <authorList>
            <person name="Baruah I.K."/>
            <person name="Bukari Y."/>
            <person name="Amoako-Attah I."/>
            <person name="Meinhardt L.W."/>
            <person name="Bailey B.A."/>
            <person name="Cohen S.P."/>
        </authorList>
    </citation>
    <scope>NUCLEOTIDE SEQUENCE [LARGE SCALE GENOMIC DNA]</scope>
    <source>
        <strain evidence="2 3">GH-12</strain>
    </source>
</reference>
<gene>
    <name evidence="2" type="ORF">VNI00_003168</name>
</gene>
<dbReference type="Gene3D" id="1.20.1280.50">
    <property type="match status" value="1"/>
</dbReference>
<evidence type="ECO:0000313" key="2">
    <source>
        <dbReference type="EMBL" id="KAK7054705.1"/>
    </source>
</evidence>
<name>A0AAW0DUG7_9AGAR</name>
<protein>
    <recommendedName>
        <fullName evidence="4">F-box domain-containing protein</fullName>
    </recommendedName>
</protein>
<keyword evidence="3" id="KW-1185">Reference proteome</keyword>
<dbReference type="PANTHER" id="PTHR38926">
    <property type="entry name" value="F-BOX DOMAIN CONTAINING PROTEIN, EXPRESSED"/>
    <property type="match status" value="1"/>
</dbReference>